<reference evidence="16 17" key="1">
    <citation type="submission" date="2019-06" db="EMBL/GenBank/DDBJ databases">
        <title>Draft genome sequence of the filamentous fungus Phialemoniopsis curvata isolated from diesel fuel.</title>
        <authorList>
            <person name="Varaljay V.A."/>
            <person name="Lyon W.J."/>
            <person name="Crouch A.L."/>
            <person name="Drake C.E."/>
            <person name="Hollomon J.M."/>
            <person name="Nadeau L.J."/>
            <person name="Nunn H.S."/>
            <person name="Stevenson B.S."/>
            <person name="Bojanowski C.L."/>
            <person name="Crookes-Goodson W.J."/>
        </authorList>
    </citation>
    <scope>NUCLEOTIDE SEQUENCE [LARGE SCALE GENOMIC DNA]</scope>
    <source>
        <strain evidence="16 17">D216</strain>
    </source>
</reference>
<dbReference type="FunFam" id="3.40.50.1700:FF:000003">
    <property type="entry name" value="Probable beta-glucosidase"/>
    <property type="match status" value="1"/>
</dbReference>
<evidence type="ECO:0000256" key="8">
    <source>
        <dbReference type="ARBA" id="ARBA00023295"/>
    </source>
</evidence>
<evidence type="ECO:0000256" key="4">
    <source>
        <dbReference type="ARBA" id="ARBA00012744"/>
    </source>
</evidence>
<dbReference type="RefSeq" id="XP_030999941.1">
    <property type="nucleotide sequence ID" value="XM_031136961.1"/>
</dbReference>
<keyword evidence="9" id="KW-0624">Polysaccharide degradation</keyword>
<dbReference type="SUPFAM" id="SSF52279">
    <property type="entry name" value="Beta-D-glucan exohydrolase, C-terminal domain"/>
    <property type="match status" value="1"/>
</dbReference>
<comment type="caution">
    <text evidence="16">The sequence shown here is derived from an EMBL/GenBank/DDBJ whole genome shotgun (WGS) entry which is preliminary data.</text>
</comment>
<gene>
    <name evidence="16" type="ORF">E0L32_002739</name>
</gene>
<dbReference type="InterPro" id="IPR002772">
    <property type="entry name" value="Glyco_hydro_3_C"/>
</dbReference>
<dbReference type="InParanoid" id="A0A507BNA3"/>
<dbReference type="InterPro" id="IPR001764">
    <property type="entry name" value="Glyco_hydro_3_N"/>
</dbReference>
<dbReference type="InterPro" id="IPR036962">
    <property type="entry name" value="Glyco_hydro_3_N_sf"/>
</dbReference>
<accession>A0A507BNA3</accession>
<keyword evidence="7" id="KW-0119">Carbohydrate metabolism</keyword>
<dbReference type="PANTHER" id="PTHR42715:SF29">
    <property type="entry name" value="BETA-GLUCOSIDASE A-RELATED"/>
    <property type="match status" value="1"/>
</dbReference>
<dbReference type="SUPFAM" id="SSF51445">
    <property type="entry name" value="(Trans)glycosidases"/>
    <property type="match status" value="1"/>
</dbReference>
<dbReference type="EC" id="3.2.1.21" evidence="4"/>
<protein>
    <recommendedName>
        <fullName evidence="10">Beta-glucosidase cel3A</fullName>
        <ecNumber evidence="4">3.2.1.21</ecNumber>
    </recommendedName>
    <alternativeName>
        <fullName evidence="11">Beta-D-glucoside glucohydrolase cel3A</fullName>
    </alternativeName>
    <alternativeName>
        <fullName evidence="13">Cellobiase cel3A</fullName>
    </alternativeName>
    <alternativeName>
        <fullName evidence="12">Gentiobiase cel3A</fullName>
    </alternativeName>
</protein>
<evidence type="ECO:0000256" key="5">
    <source>
        <dbReference type="ARBA" id="ARBA00022801"/>
    </source>
</evidence>
<dbReference type="Pfam" id="PF00933">
    <property type="entry name" value="Glyco_hydro_3"/>
    <property type="match status" value="1"/>
</dbReference>
<comment type="pathway">
    <text evidence="2">Glycan metabolism; cellulose degradation.</text>
</comment>
<dbReference type="FunFam" id="3.20.20.300:FF:000002">
    <property type="entry name" value="Probable beta-glucosidase"/>
    <property type="match status" value="1"/>
</dbReference>
<evidence type="ECO:0000256" key="2">
    <source>
        <dbReference type="ARBA" id="ARBA00004987"/>
    </source>
</evidence>
<dbReference type="InterPro" id="IPR036881">
    <property type="entry name" value="Glyco_hydro_3_C_sf"/>
</dbReference>
<dbReference type="AlphaFoldDB" id="A0A507BNA3"/>
<dbReference type="OrthoDB" id="416222at2759"/>
<keyword evidence="14" id="KW-0732">Signal</keyword>
<dbReference type="Gene3D" id="3.40.50.1700">
    <property type="entry name" value="Glycoside hydrolase family 3 C-terminal domain"/>
    <property type="match status" value="1"/>
</dbReference>
<feature type="domain" description="Fibronectin type III-like" evidence="15">
    <location>
        <begin position="766"/>
        <end position="834"/>
    </location>
</feature>
<dbReference type="InterPro" id="IPR013783">
    <property type="entry name" value="Ig-like_fold"/>
</dbReference>
<keyword evidence="17" id="KW-1185">Reference proteome</keyword>
<dbReference type="Gene3D" id="2.60.40.10">
    <property type="entry name" value="Immunoglobulins"/>
    <property type="match status" value="1"/>
</dbReference>
<dbReference type="PRINTS" id="PR00133">
    <property type="entry name" value="GLHYDRLASE3"/>
</dbReference>
<feature type="chain" id="PRO_5021419261" description="Beta-glucosidase cel3A" evidence="14">
    <location>
        <begin position="22"/>
        <end position="847"/>
    </location>
</feature>
<dbReference type="GeneID" id="41970186"/>
<evidence type="ECO:0000256" key="6">
    <source>
        <dbReference type="ARBA" id="ARBA00023180"/>
    </source>
</evidence>
<evidence type="ECO:0000256" key="10">
    <source>
        <dbReference type="ARBA" id="ARBA00070030"/>
    </source>
</evidence>
<proteinExistence type="inferred from homology"/>
<evidence type="ECO:0000256" key="11">
    <source>
        <dbReference type="ARBA" id="ARBA00078013"/>
    </source>
</evidence>
<feature type="signal peptide" evidence="14">
    <location>
        <begin position="1"/>
        <end position="21"/>
    </location>
</feature>
<evidence type="ECO:0000256" key="1">
    <source>
        <dbReference type="ARBA" id="ARBA00000448"/>
    </source>
</evidence>
<dbReference type="Gene3D" id="3.20.20.300">
    <property type="entry name" value="Glycoside hydrolase, family 3, N-terminal domain"/>
    <property type="match status" value="1"/>
</dbReference>
<dbReference type="InterPro" id="IPR050288">
    <property type="entry name" value="Cellulose_deg_GH3"/>
</dbReference>
<dbReference type="PANTHER" id="PTHR42715">
    <property type="entry name" value="BETA-GLUCOSIDASE"/>
    <property type="match status" value="1"/>
</dbReference>
<comment type="similarity">
    <text evidence="3">Belongs to the glycosyl hydrolase 3 family.</text>
</comment>
<evidence type="ECO:0000259" key="15">
    <source>
        <dbReference type="SMART" id="SM01217"/>
    </source>
</evidence>
<evidence type="ECO:0000313" key="17">
    <source>
        <dbReference type="Proteomes" id="UP000319257"/>
    </source>
</evidence>
<dbReference type="Proteomes" id="UP000319257">
    <property type="component" value="Unassembled WGS sequence"/>
</dbReference>
<dbReference type="EMBL" id="SKBQ01000011">
    <property type="protein sequence ID" value="TPX18230.1"/>
    <property type="molecule type" value="Genomic_DNA"/>
</dbReference>
<sequence>MMLRLTTCIAALSALLPAIQAQGGPPGVGFPSPWGVGGHGWDEAYEKARDFVGKLTLVEKVNLTTGTGWMTDRCIGMTGSVPRLGFRGFCLEDGPLGVRYTDGNSAFPAGINVAATWSRDLMRRRGVAMGEEFRGKGIDVQLGPVAGPLGRVPAGGRNWEGFSPDPYLTGVGMAETVQGIQSAGVIACAKHYILNEQEHYRGSVDVTIDDRTMHELYLWPFADAVRAGVGSVMCSYNKIGGEYSCDNEWTTNYLLKNELNFQGFVMSDWNAQHTDARSALAGLDMTMPGDGARGYYTSFWGGSLTELVLRGEVPQWRLDDMVVRIMAAYYKVNTGKFATRPEINFSAWMSPNQTVGPLYFKANSTITEVNKHVNVQADHAELIREIGAKSIVLLKNVNQTLPLVKPGSIAVIGEDAQDIPGGPNACEDRRCNNGTLAMGYGSATANFPYLISPIMAIRKQAEADNTSLVNIESNWDLDAARQAASKAEVALVFANANSGEGFITIDGNNGDRNNLTLWNGGDDLIRAVAGANPNTVVVLHTVGPVILDYAKAHPNITAILWAGLPGQESGSSLADVLYGRVNPQGRSPFTWGRSAADYGAQLMYKAPPPSSSPPAQNFSEGVFIDYRYFQRAHIGPVYEFGFGLSYTRFRYANLTVETTHEPPPPYGPGGGVMTPAAPTFGEIDKAAAANMQPEGFRPVKPYVYPWINGPLDPRRPNVSQPTTTTNGSAQPILPAGGAPGGNPGLYDVLYTLNFFVTNEGKVAGTDIPQLYVQLGGDENPWGVLRGFDEVSLEPGETKPVTFNLTRRDVSNWDTEKQDWVINGHEKFVFVGYSSTAIALNSSLPALK</sequence>
<dbReference type="SMART" id="SM01217">
    <property type="entry name" value="Fn3_like"/>
    <property type="match status" value="1"/>
</dbReference>
<name>A0A507BNA3_9PEZI</name>
<dbReference type="InterPro" id="IPR017853">
    <property type="entry name" value="GH"/>
</dbReference>
<keyword evidence="8" id="KW-0326">Glycosidase</keyword>
<dbReference type="Pfam" id="PF14310">
    <property type="entry name" value="Fn3-like"/>
    <property type="match status" value="1"/>
</dbReference>
<dbReference type="InterPro" id="IPR026891">
    <property type="entry name" value="Fn3-like"/>
</dbReference>
<keyword evidence="6" id="KW-0325">Glycoprotein</keyword>
<evidence type="ECO:0000256" key="7">
    <source>
        <dbReference type="ARBA" id="ARBA00023277"/>
    </source>
</evidence>
<keyword evidence="5" id="KW-0378">Hydrolase</keyword>
<organism evidence="16 17">
    <name type="scientific">Thyridium curvatum</name>
    <dbReference type="NCBI Taxonomy" id="1093900"/>
    <lineage>
        <taxon>Eukaryota</taxon>
        <taxon>Fungi</taxon>
        <taxon>Dikarya</taxon>
        <taxon>Ascomycota</taxon>
        <taxon>Pezizomycotina</taxon>
        <taxon>Sordariomycetes</taxon>
        <taxon>Sordariomycetidae</taxon>
        <taxon>Thyridiales</taxon>
        <taxon>Thyridiaceae</taxon>
        <taxon>Thyridium</taxon>
    </lineage>
</organism>
<evidence type="ECO:0000256" key="13">
    <source>
        <dbReference type="ARBA" id="ARBA00083611"/>
    </source>
</evidence>
<evidence type="ECO:0000256" key="3">
    <source>
        <dbReference type="ARBA" id="ARBA00005336"/>
    </source>
</evidence>
<dbReference type="Pfam" id="PF01915">
    <property type="entry name" value="Glyco_hydro_3_C"/>
    <property type="match status" value="1"/>
</dbReference>
<evidence type="ECO:0000256" key="14">
    <source>
        <dbReference type="SAM" id="SignalP"/>
    </source>
</evidence>
<dbReference type="GO" id="GO:0009251">
    <property type="term" value="P:glucan catabolic process"/>
    <property type="evidence" value="ECO:0007669"/>
    <property type="project" value="TreeGrafter"/>
</dbReference>
<evidence type="ECO:0000313" key="16">
    <source>
        <dbReference type="EMBL" id="TPX18230.1"/>
    </source>
</evidence>
<dbReference type="STRING" id="1093900.A0A507BNA3"/>
<evidence type="ECO:0000256" key="12">
    <source>
        <dbReference type="ARBA" id="ARBA00083231"/>
    </source>
</evidence>
<evidence type="ECO:0000256" key="9">
    <source>
        <dbReference type="ARBA" id="ARBA00023326"/>
    </source>
</evidence>
<dbReference type="GO" id="GO:0008422">
    <property type="term" value="F:beta-glucosidase activity"/>
    <property type="evidence" value="ECO:0007669"/>
    <property type="project" value="UniProtKB-EC"/>
</dbReference>
<comment type="catalytic activity">
    <reaction evidence="1">
        <text>Hydrolysis of terminal, non-reducing beta-D-glucosyl residues with release of beta-D-glucose.</text>
        <dbReference type="EC" id="3.2.1.21"/>
    </reaction>
</comment>